<evidence type="ECO:0000256" key="2">
    <source>
        <dbReference type="ARBA" id="ARBA00004141"/>
    </source>
</evidence>
<keyword evidence="4" id="KW-0808">Transferase</keyword>
<evidence type="ECO:0000256" key="7">
    <source>
        <dbReference type="ARBA" id="ARBA00022771"/>
    </source>
</evidence>
<evidence type="ECO:0000313" key="14">
    <source>
        <dbReference type="EMBL" id="RDL39780.1"/>
    </source>
</evidence>
<keyword evidence="5" id="KW-0812">Transmembrane</keyword>
<dbReference type="SMART" id="SM00744">
    <property type="entry name" value="RINGv"/>
    <property type="match status" value="1"/>
</dbReference>
<dbReference type="GO" id="GO:0016020">
    <property type="term" value="C:membrane"/>
    <property type="evidence" value="ECO:0007669"/>
    <property type="project" value="UniProtKB-SubCell"/>
</dbReference>
<proteinExistence type="predicted"/>
<keyword evidence="15" id="KW-1185">Reference proteome</keyword>
<comment type="caution">
    <text evidence="14">The sequence shown here is derived from an EMBL/GenBank/DDBJ whole genome shotgun (WGS) entry which is preliminary data.</text>
</comment>
<dbReference type="GO" id="GO:0016567">
    <property type="term" value="P:protein ubiquitination"/>
    <property type="evidence" value="ECO:0007669"/>
    <property type="project" value="TreeGrafter"/>
</dbReference>
<dbReference type="STRING" id="2656787.A0A370TW79"/>
<name>A0A370TW79_9HELO</name>
<keyword evidence="8" id="KW-0833">Ubl conjugation pathway</keyword>
<evidence type="ECO:0000256" key="12">
    <source>
        <dbReference type="PROSITE-ProRule" id="PRU00175"/>
    </source>
</evidence>
<evidence type="ECO:0000256" key="4">
    <source>
        <dbReference type="ARBA" id="ARBA00022679"/>
    </source>
</evidence>
<evidence type="ECO:0000256" key="10">
    <source>
        <dbReference type="ARBA" id="ARBA00022989"/>
    </source>
</evidence>
<comment type="catalytic activity">
    <reaction evidence="1">
        <text>S-ubiquitinyl-[E2 ubiquitin-conjugating enzyme]-L-cysteine + [acceptor protein]-L-lysine = [E2 ubiquitin-conjugating enzyme]-L-cysteine + N(6)-ubiquitinyl-[acceptor protein]-L-lysine.</text>
        <dbReference type="EC" id="2.3.2.27"/>
    </reaction>
</comment>
<keyword evidence="9" id="KW-0862">Zinc</keyword>
<keyword evidence="7 12" id="KW-0863">Zinc-finger</keyword>
<evidence type="ECO:0000259" key="13">
    <source>
        <dbReference type="PROSITE" id="PS50089"/>
    </source>
</evidence>
<evidence type="ECO:0000256" key="1">
    <source>
        <dbReference type="ARBA" id="ARBA00000900"/>
    </source>
</evidence>
<comment type="subcellular location">
    <subcellularLocation>
        <location evidence="2">Membrane</location>
        <topology evidence="2">Multi-pass membrane protein</topology>
    </subcellularLocation>
</comment>
<dbReference type="GO" id="GO:0006511">
    <property type="term" value="P:ubiquitin-dependent protein catabolic process"/>
    <property type="evidence" value="ECO:0007669"/>
    <property type="project" value="TreeGrafter"/>
</dbReference>
<dbReference type="SMART" id="SM00184">
    <property type="entry name" value="RING"/>
    <property type="match status" value="1"/>
</dbReference>
<dbReference type="SUPFAM" id="SSF57850">
    <property type="entry name" value="RING/U-box"/>
    <property type="match status" value="1"/>
</dbReference>
<reference evidence="14 15" key="1">
    <citation type="journal article" date="2018" name="IMA Fungus">
        <title>IMA Genome-F 9: Draft genome sequence of Annulohypoxylon stygium, Aspergillus mulundensis, Berkeleyomyces basicola (syn. Thielaviopsis basicola), Ceratocystis smalleyi, two Cercospora beticola strains, Coleophoma cylindrospora, Fusarium fracticaudum, Phialophora cf. hyalina, and Morchella septimelata.</title>
        <authorList>
            <person name="Wingfield B.D."/>
            <person name="Bills G.F."/>
            <person name="Dong Y."/>
            <person name="Huang W."/>
            <person name="Nel W.J."/>
            <person name="Swalarsk-Parry B.S."/>
            <person name="Vaghefi N."/>
            <person name="Wilken P.M."/>
            <person name="An Z."/>
            <person name="de Beer Z.W."/>
            <person name="De Vos L."/>
            <person name="Chen L."/>
            <person name="Duong T.A."/>
            <person name="Gao Y."/>
            <person name="Hammerbacher A."/>
            <person name="Kikkert J.R."/>
            <person name="Li Y."/>
            <person name="Li H."/>
            <person name="Li K."/>
            <person name="Li Q."/>
            <person name="Liu X."/>
            <person name="Ma X."/>
            <person name="Naidoo K."/>
            <person name="Pethybridge S.J."/>
            <person name="Sun J."/>
            <person name="Steenkamp E.T."/>
            <person name="van der Nest M.A."/>
            <person name="van Wyk S."/>
            <person name="Wingfield M.J."/>
            <person name="Xiong C."/>
            <person name="Yue Q."/>
            <person name="Zhang X."/>
        </authorList>
    </citation>
    <scope>NUCLEOTIDE SEQUENCE [LARGE SCALE GENOMIC DNA]</scope>
    <source>
        <strain evidence="14 15">BP 5553</strain>
    </source>
</reference>
<evidence type="ECO:0000256" key="9">
    <source>
        <dbReference type="ARBA" id="ARBA00022833"/>
    </source>
</evidence>
<dbReference type="PROSITE" id="PS50089">
    <property type="entry name" value="ZF_RING_2"/>
    <property type="match status" value="1"/>
</dbReference>
<dbReference type="PANTHER" id="PTHR45977">
    <property type="entry name" value="TARGET OF ERK KINASE MPK-1"/>
    <property type="match status" value="1"/>
</dbReference>
<dbReference type="Proteomes" id="UP000254866">
    <property type="component" value="Unassembled WGS sequence"/>
</dbReference>
<keyword evidence="11" id="KW-0472">Membrane</keyword>
<dbReference type="InterPro" id="IPR011016">
    <property type="entry name" value="Znf_RING-CH"/>
</dbReference>
<dbReference type="EMBL" id="NPIC01000002">
    <property type="protein sequence ID" value="RDL39780.1"/>
    <property type="molecule type" value="Genomic_DNA"/>
</dbReference>
<protein>
    <recommendedName>
        <fullName evidence="3">RING-type E3 ubiquitin transferase</fullName>
        <ecNumber evidence="3">2.3.2.27</ecNumber>
    </recommendedName>
</protein>
<dbReference type="GeneID" id="43596969"/>
<evidence type="ECO:0000256" key="3">
    <source>
        <dbReference type="ARBA" id="ARBA00012483"/>
    </source>
</evidence>
<feature type="domain" description="RING-type" evidence="13">
    <location>
        <begin position="49"/>
        <end position="96"/>
    </location>
</feature>
<keyword evidence="6" id="KW-0479">Metal-binding</keyword>
<dbReference type="GO" id="GO:0008270">
    <property type="term" value="F:zinc ion binding"/>
    <property type="evidence" value="ECO:0007669"/>
    <property type="project" value="UniProtKB-KW"/>
</dbReference>
<organism evidence="14 15">
    <name type="scientific">Venustampulla echinocandica</name>
    <dbReference type="NCBI Taxonomy" id="2656787"/>
    <lineage>
        <taxon>Eukaryota</taxon>
        <taxon>Fungi</taxon>
        <taxon>Dikarya</taxon>
        <taxon>Ascomycota</taxon>
        <taxon>Pezizomycotina</taxon>
        <taxon>Leotiomycetes</taxon>
        <taxon>Helotiales</taxon>
        <taxon>Pleuroascaceae</taxon>
        <taxon>Venustampulla</taxon>
    </lineage>
</organism>
<evidence type="ECO:0000256" key="11">
    <source>
        <dbReference type="ARBA" id="ARBA00023136"/>
    </source>
</evidence>
<dbReference type="RefSeq" id="XP_031872436.1">
    <property type="nucleotide sequence ID" value="XM_032012743.1"/>
</dbReference>
<evidence type="ECO:0000313" key="15">
    <source>
        <dbReference type="Proteomes" id="UP000254866"/>
    </source>
</evidence>
<evidence type="ECO:0000256" key="5">
    <source>
        <dbReference type="ARBA" id="ARBA00022692"/>
    </source>
</evidence>
<evidence type="ECO:0000256" key="8">
    <source>
        <dbReference type="ARBA" id="ARBA00022786"/>
    </source>
</evidence>
<dbReference type="GO" id="GO:0061630">
    <property type="term" value="F:ubiquitin protein ligase activity"/>
    <property type="evidence" value="ECO:0007669"/>
    <property type="project" value="UniProtKB-EC"/>
</dbReference>
<dbReference type="Gene3D" id="3.30.40.10">
    <property type="entry name" value="Zinc/RING finger domain, C3HC4 (zinc finger)"/>
    <property type="match status" value="1"/>
</dbReference>
<dbReference type="EC" id="2.3.2.27" evidence="3"/>
<accession>A0A370TW79</accession>
<gene>
    <name evidence="14" type="ORF">BP5553_04120</name>
</gene>
<dbReference type="OrthoDB" id="8062037at2759"/>
<evidence type="ECO:0000256" key="6">
    <source>
        <dbReference type="ARBA" id="ARBA00022723"/>
    </source>
</evidence>
<keyword evidence="10" id="KW-1133">Transmembrane helix</keyword>
<dbReference type="InterPro" id="IPR001841">
    <property type="entry name" value="Znf_RING"/>
</dbReference>
<dbReference type="AlphaFoldDB" id="A0A370TW79"/>
<sequence>MAEQGLPAGSTVTPPDLFESILKHGTKEHRTILSTIDPSARHYDSRVTCTICLSPYFSLNDDGSSESPVVMPCGHYFGESCTMEWLQTKSTCPLCRSDLRFGCGHIIAPVEAFIGTPPNGILKICLSCSLLSLDESIAMNEETALHRIVSSRVIIGSVGELLAKGLVKEDRLEFLTTKLAKSKWELTNSTAFLAKCQETYLKLRRTQTDRAAGTWHMSLSSAR</sequence>
<dbReference type="Pfam" id="PF13639">
    <property type="entry name" value="zf-RING_2"/>
    <property type="match status" value="1"/>
</dbReference>
<dbReference type="PANTHER" id="PTHR45977:SF4">
    <property type="entry name" value="RING-TYPE DOMAIN-CONTAINING PROTEIN"/>
    <property type="match status" value="1"/>
</dbReference>
<dbReference type="InterPro" id="IPR013083">
    <property type="entry name" value="Znf_RING/FYVE/PHD"/>
</dbReference>